<dbReference type="Proteomes" id="UP000886653">
    <property type="component" value="Unassembled WGS sequence"/>
</dbReference>
<accession>A0A9P6T8F3</accession>
<protein>
    <submittedName>
        <fullName evidence="1">Uncharacterized protein</fullName>
    </submittedName>
</protein>
<keyword evidence="2" id="KW-1185">Reference proteome</keyword>
<sequence length="57" mass="5951">MSVRPGPDQARACVAESGSGSRLLVESGTVPEIGGNGFQVFLGLENQKVVDLTVVMF</sequence>
<reference evidence="1" key="1">
    <citation type="submission" date="2013-11" db="EMBL/GenBank/DDBJ databases">
        <title>Genome sequence of the fusiform rust pathogen reveals effectors for host alternation and coevolution with pine.</title>
        <authorList>
            <consortium name="DOE Joint Genome Institute"/>
            <person name="Smith K."/>
            <person name="Pendleton A."/>
            <person name="Kubisiak T."/>
            <person name="Anderson C."/>
            <person name="Salamov A."/>
            <person name="Aerts A."/>
            <person name="Riley R."/>
            <person name="Clum A."/>
            <person name="Lindquist E."/>
            <person name="Ence D."/>
            <person name="Campbell M."/>
            <person name="Kronenberg Z."/>
            <person name="Feau N."/>
            <person name="Dhillon B."/>
            <person name="Hamelin R."/>
            <person name="Burleigh J."/>
            <person name="Smith J."/>
            <person name="Yandell M."/>
            <person name="Nelson C."/>
            <person name="Grigoriev I."/>
            <person name="Davis J."/>
        </authorList>
    </citation>
    <scope>NUCLEOTIDE SEQUENCE</scope>
    <source>
        <strain evidence="1">G11</strain>
    </source>
</reference>
<proteinExistence type="predicted"/>
<evidence type="ECO:0000313" key="1">
    <source>
        <dbReference type="EMBL" id="KAG0142956.1"/>
    </source>
</evidence>
<evidence type="ECO:0000313" key="2">
    <source>
        <dbReference type="Proteomes" id="UP000886653"/>
    </source>
</evidence>
<dbReference type="EMBL" id="MU167333">
    <property type="protein sequence ID" value="KAG0142956.1"/>
    <property type="molecule type" value="Genomic_DNA"/>
</dbReference>
<organism evidence="1 2">
    <name type="scientific">Cronartium quercuum f. sp. fusiforme G11</name>
    <dbReference type="NCBI Taxonomy" id="708437"/>
    <lineage>
        <taxon>Eukaryota</taxon>
        <taxon>Fungi</taxon>
        <taxon>Dikarya</taxon>
        <taxon>Basidiomycota</taxon>
        <taxon>Pucciniomycotina</taxon>
        <taxon>Pucciniomycetes</taxon>
        <taxon>Pucciniales</taxon>
        <taxon>Coleosporiaceae</taxon>
        <taxon>Cronartium</taxon>
    </lineage>
</organism>
<name>A0A9P6T8F3_9BASI</name>
<comment type="caution">
    <text evidence="1">The sequence shown here is derived from an EMBL/GenBank/DDBJ whole genome shotgun (WGS) entry which is preliminary data.</text>
</comment>
<gene>
    <name evidence="1" type="ORF">CROQUDRAFT_96949</name>
</gene>
<dbReference type="AlphaFoldDB" id="A0A9P6T8F3"/>